<accession>A0A8S2T3U7</accession>
<keyword evidence="2" id="KW-0812">Transmembrane</keyword>
<dbReference type="Proteomes" id="UP000682733">
    <property type="component" value="Unassembled WGS sequence"/>
</dbReference>
<evidence type="ECO:0000256" key="2">
    <source>
        <dbReference type="SAM" id="Phobius"/>
    </source>
</evidence>
<feature type="transmembrane region" description="Helical" evidence="2">
    <location>
        <begin position="18"/>
        <end position="40"/>
    </location>
</feature>
<proteinExistence type="inferred from homology"/>
<dbReference type="InterPro" id="IPR038770">
    <property type="entry name" value="Na+/solute_symporter_sf"/>
</dbReference>
<comment type="similarity">
    <text evidence="1">Belongs to the bile acid:sodium symporter (BASS) (TC 2.A.28) family.</text>
</comment>
<comment type="caution">
    <text evidence="4">The sequence shown here is derived from an EMBL/GenBank/DDBJ whole genome shotgun (WGS) entry which is preliminary data.</text>
</comment>
<organism evidence="4 5">
    <name type="scientific">Didymodactylos carnosus</name>
    <dbReference type="NCBI Taxonomy" id="1234261"/>
    <lineage>
        <taxon>Eukaryota</taxon>
        <taxon>Metazoa</taxon>
        <taxon>Spiralia</taxon>
        <taxon>Gnathifera</taxon>
        <taxon>Rotifera</taxon>
        <taxon>Eurotatoria</taxon>
        <taxon>Bdelloidea</taxon>
        <taxon>Philodinida</taxon>
        <taxon>Philodinidae</taxon>
        <taxon>Didymodactylos</taxon>
    </lineage>
</organism>
<dbReference type="EMBL" id="CAJOBA010053728">
    <property type="protein sequence ID" value="CAF4267785.1"/>
    <property type="molecule type" value="Genomic_DNA"/>
</dbReference>
<feature type="transmembrane region" description="Helical" evidence="2">
    <location>
        <begin position="167"/>
        <end position="190"/>
    </location>
</feature>
<keyword evidence="2" id="KW-0472">Membrane</keyword>
<gene>
    <name evidence="3" type="ORF">OVA965_LOCUS35888</name>
    <name evidence="4" type="ORF">TMI583_LOCUS36872</name>
</gene>
<feature type="transmembrane region" description="Helical" evidence="2">
    <location>
        <begin position="235"/>
        <end position="257"/>
    </location>
</feature>
<keyword evidence="2" id="KW-1133">Transmembrane helix</keyword>
<dbReference type="Proteomes" id="UP000677228">
    <property type="component" value="Unassembled WGS sequence"/>
</dbReference>
<evidence type="ECO:0000313" key="4">
    <source>
        <dbReference type="EMBL" id="CAF4267785.1"/>
    </source>
</evidence>
<feature type="transmembrane region" description="Helical" evidence="2">
    <location>
        <begin position="202"/>
        <end position="223"/>
    </location>
</feature>
<evidence type="ECO:0000313" key="3">
    <source>
        <dbReference type="EMBL" id="CAF1476758.1"/>
    </source>
</evidence>
<name>A0A8S2T3U7_9BILA</name>
<dbReference type="PANTHER" id="PTHR18640">
    <property type="entry name" value="SOLUTE CARRIER FAMILY 10 MEMBER 7"/>
    <property type="match status" value="1"/>
</dbReference>
<dbReference type="EMBL" id="CAJNOK010031823">
    <property type="protein sequence ID" value="CAF1476758.1"/>
    <property type="molecule type" value="Genomic_DNA"/>
</dbReference>
<dbReference type="InterPro" id="IPR016833">
    <property type="entry name" value="Put_Na-Bile_cotransptr"/>
</dbReference>
<dbReference type="GO" id="GO:0005886">
    <property type="term" value="C:plasma membrane"/>
    <property type="evidence" value="ECO:0007669"/>
    <property type="project" value="TreeGrafter"/>
</dbReference>
<dbReference type="Gene3D" id="1.20.1530.20">
    <property type="match status" value="1"/>
</dbReference>
<evidence type="ECO:0000256" key="1">
    <source>
        <dbReference type="ARBA" id="ARBA00006528"/>
    </source>
</evidence>
<feature type="transmembrane region" description="Helical" evidence="2">
    <location>
        <begin position="116"/>
        <end position="134"/>
    </location>
</feature>
<reference evidence="4" key="1">
    <citation type="submission" date="2021-02" db="EMBL/GenBank/DDBJ databases">
        <authorList>
            <person name="Nowell W R."/>
        </authorList>
    </citation>
    <scope>NUCLEOTIDE SEQUENCE</scope>
</reference>
<feature type="transmembrane region" description="Helical" evidence="2">
    <location>
        <begin position="84"/>
        <end position="104"/>
    </location>
</feature>
<dbReference type="Pfam" id="PF13593">
    <property type="entry name" value="SBF_like"/>
    <property type="match status" value="1"/>
</dbReference>
<dbReference type="PANTHER" id="PTHR18640:SF5">
    <property type="entry name" value="SODIUM_BILE ACID COTRANSPORTER 7"/>
    <property type="match status" value="1"/>
</dbReference>
<sequence>MYPNIGRTNGILHSEWSITPPCIILVFFLSGLLLETKLFVHEIIRIRLHLLVQIYSLSFMPAIVYGLALLYLRTMEHLYSFNKTLIASIVITSSLCTTISGNVIMTKQADGNEYSALGNILGVFISPAIVTLFMKNPLISLLIATEYNVTTNNHTNNLNHTLDYKKILINLGYTVILPLVVGQIFQLIWSARIKALANKLQFPKLSSVLLLLILWCVFCNAFANKSFKLISKTDLIVLLIIQVLIYISFSLFIMIIARLPLINTLYSE</sequence>
<protein>
    <submittedName>
        <fullName evidence="4">Uncharacterized protein</fullName>
    </submittedName>
</protein>
<dbReference type="AlphaFoldDB" id="A0A8S2T3U7"/>
<feature type="transmembrane region" description="Helical" evidence="2">
    <location>
        <begin position="52"/>
        <end position="72"/>
    </location>
</feature>
<evidence type="ECO:0000313" key="5">
    <source>
        <dbReference type="Proteomes" id="UP000682733"/>
    </source>
</evidence>